<dbReference type="Gene3D" id="1.10.720.30">
    <property type="entry name" value="SAP domain"/>
    <property type="match status" value="1"/>
</dbReference>
<dbReference type="EMBL" id="JABBWD010000030">
    <property type="protein sequence ID" value="KAG1775884.1"/>
    <property type="molecule type" value="Genomic_DNA"/>
</dbReference>
<accession>A0A9P6ZSC5</accession>
<protein>
    <recommendedName>
        <fullName evidence="5">SAP domain-containing protein</fullName>
    </recommendedName>
</protein>
<name>A0A9P6ZSC5_9AGAM</name>
<keyword evidence="2" id="KW-1133">Transmembrane helix</keyword>
<evidence type="ECO:0000256" key="2">
    <source>
        <dbReference type="SAM" id="Phobius"/>
    </source>
</evidence>
<evidence type="ECO:0000313" key="3">
    <source>
        <dbReference type="EMBL" id="KAG1775884.1"/>
    </source>
</evidence>
<keyword evidence="4" id="KW-1185">Reference proteome</keyword>
<reference evidence="3" key="1">
    <citation type="journal article" date="2020" name="New Phytol.">
        <title>Comparative genomics reveals dynamic genome evolution in host specialist ectomycorrhizal fungi.</title>
        <authorList>
            <person name="Lofgren L.A."/>
            <person name="Nguyen N.H."/>
            <person name="Vilgalys R."/>
            <person name="Ruytinx J."/>
            <person name="Liao H.L."/>
            <person name="Branco S."/>
            <person name="Kuo A."/>
            <person name="LaButti K."/>
            <person name="Lipzen A."/>
            <person name="Andreopoulos W."/>
            <person name="Pangilinan J."/>
            <person name="Riley R."/>
            <person name="Hundley H."/>
            <person name="Na H."/>
            <person name="Barry K."/>
            <person name="Grigoriev I.V."/>
            <person name="Stajich J.E."/>
            <person name="Kennedy P.G."/>
        </authorList>
    </citation>
    <scope>NUCLEOTIDE SEQUENCE</scope>
    <source>
        <strain evidence="3">DOB743</strain>
    </source>
</reference>
<feature type="region of interest" description="Disordered" evidence="1">
    <location>
        <begin position="152"/>
        <end position="179"/>
    </location>
</feature>
<feature type="transmembrane region" description="Helical" evidence="2">
    <location>
        <begin position="84"/>
        <end position="103"/>
    </location>
</feature>
<gene>
    <name evidence="3" type="ORF">EV702DRAFT_1233273</name>
</gene>
<keyword evidence="2" id="KW-0812">Transmembrane</keyword>
<dbReference type="InterPro" id="IPR036361">
    <property type="entry name" value="SAP_dom_sf"/>
</dbReference>
<dbReference type="AlphaFoldDB" id="A0A9P6ZSC5"/>
<sequence length="561" mass="61547">MSHFKQVSSNQTGMIRVFTIPLLAAKRVLEHVLSSIIINDTVLKHPQPNPFSSLVTLSNDSSSAEDPGTPDALAPDGLNKASTFAVIFGVSAFVILIATYPWWRSCIARAFLSSNGGERDVDNIPSFVKMTTVSTSRSCPISDGDGTFWSADAGAYDQMPNTSQPSESQGSPQCNRLSVSSDEESLPFPLQFRQDGGPSIQHLPIYNMTAKALKQRCTEFNLSQTGNKTVLVEQLEAFSRNPDSWDRCVTPFTQFDWEPNCYWSTYPGANATNGSTTVTDRSKDTRTSAEVAALLPWAKMICTEYPYQTTDGMAPVTNAEPSHFPMVGMPTSMSMHSASCINEAQLQDTIIQNASMRLISLVQDALHQPGAAASLSVSGAEEHSMVAARSAHPIMLGHSVMRESLTPVPPDANKPRVLKLGDGTMLQLDASSIPDPPAVSFANDVSSLNGMWDDHTEHWQGVSVIVIQGHPIAIEHWHVLYRYGGDQQWKGTKNKWTDWHDIIQCYHQSSPEAFWAKFSIDGEHMTFTAIIQKLCDTRKEAHSCIMQQGFATHTKLLGHGV</sequence>
<comment type="caution">
    <text evidence="3">The sequence shown here is derived from an EMBL/GenBank/DDBJ whole genome shotgun (WGS) entry which is preliminary data.</text>
</comment>
<keyword evidence="2" id="KW-0472">Membrane</keyword>
<proteinExistence type="predicted"/>
<feature type="region of interest" description="Disordered" evidence="1">
    <location>
        <begin position="54"/>
        <end position="74"/>
    </location>
</feature>
<evidence type="ECO:0000256" key="1">
    <source>
        <dbReference type="SAM" id="MobiDB-lite"/>
    </source>
</evidence>
<feature type="compositionally biased region" description="Polar residues" evidence="1">
    <location>
        <begin position="159"/>
        <end position="179"/>
    </location>
</feature>
<organism evidence="3 4">
    <name type="scientific">Suillus placidus</name>
    <dbReference type="NCBI Taxonomy" id="48579"/>
    <lineage>
        <taxon>Eukaryota</taxon>
        <taxon>Fungi</taxon>
        <taxon>Dikarya</taxon>
        <taxon>Basidiomycota</taxon>
        <taxon>Agaricomycotina</taxon>
        <taxon>Agaricomycetes</taxon>
        <taxon>Agaricomycetidae</taxon>
        <taxon>Boletales</taxon>
        <taxon>Suillineae</taxon>
        <taxon>Suillaceae</taxon>
        <taxon>Suillus</taxon>
    </lineage>
</organism>
<evidence type="ECO:0008006" key="5">
    <source>
        <dbReference type="Google" id="ProtNLM"/>
    </source>
</evidence>
<evidence type="ECO:0000313" key="4">
    <source>
        <dbReference type="Proteomes" id="UP000714275"/>
    </source>
</evidence>
<dbReference type="Proteomes" id="UP000714275">
    <property type="component" value="Unassembled WGS sequence"/>
</dbReference>
<dbReference type="OrthoDB" id="3210866at2759"/>